<gene>
    <name evidence="2" type="ORF">EB796_002551</name>
</gene>
<organism evidence="2 3">
    <name type="scientific">Bugula neritina</name>
    <name type="common">Brown bryozoan</name>
    <name type="synonym">Sertularia neritina</name>
    <dbReference type="NCBI Taxonomy" id="10212"/>
    <lineage>
        <taxon>Eukaryota</taxon>
        <taxon>Metazoa</taxon>
        <taxon>Spiralia</taxon>
        <taxon>Lophotrochozoa</taxon>
        <taxon>Bryozoa</taxon>
        <taxon>Gymnolaemata</taxon>
        <taxon>Cheilostomatida</taxon>
        <taxon>Flustrina</taxon>
        <taxon>Buguloidea</taxon>
        <taxon>Bugulidae</taxon>
        <taxon>Bugula</taxon>
    </lineage>
</organism>
<sequence length="93" mass="10479">MDINSQVSSQDKIAHTRRPRKLTKSHTAATFTLPDGMTYKIENIQKVKSLQVDCLKNSTYFSQHDLGSSITKDAASNLISAHVEHFAFNRKTK</sequence>
<accession>A0A7J7KLM7</accession>
<feature type="region of interest" description="Disordered" evidence="1">
    <location>
        <begin position="1"/>
        <end position="27"/>
    </location>
</feature>
<evidence type="ECO:0000313" key="2">
    <source>
        <dbReference type="EMBL" id="KAF6039114.1"/>
    </source>
</evidence>
<evidence type="ECO:0000256" key="1">
    <source>
        <dbReference type="SAM" id="MobiDB-lite"/>
    </source>
</evidence>
<dbReference type="AlphaFoldDB" id="A0A7J7KLM7"/>
<proteinExistence type="predicted"/>
<keyword evidence="3" id="KW-1185">Reference proteome</keyword>
<feature type="compositionally biased region" description="Basic residues" evidence="1">
    <location>
        <begin position="15"/>
        <end position="24"/>
    </location>
</feature>
<feature type="compositionally biased region" description="Polar residues" evidence="1">
    <location>
        <begin position="1"/>
        <end position="11"/>
    </location>
</feature>
<protein>
    <submittedName>
        <fullName evidence="2">Uncharacterized protein</fullName>
    </submittedName>
</protein>
<evidence type="ECO:0000313" key="3">
    <source>
        <dbReference type="Proteomes" id="UP000593567"/>
    </source>
</evidence>
<comment type="caution">
    <text evidence="2">The sequence shown here is derived from an EMBL/GenBank/DDBJ whole genome shotgun (WGS) entry which is preliminary data.</text>
</comment>
<name>A0A7J7KLM7_BUGNE</name>
<dbReference type="Proteomes" id="UP000593567">
    <property type="component" value="Unassembled WGS sequence"/>
</dbReference>
<reference evidence="2" key="1">
    <citation type="submission" date="2020-06" db="EMBL/GenBank/DDBJ databases">
        <title>Draft genome of Bugula neritina, a colonial animal packing powerful symbionts and potential medicines.</title>
        <authorList>
            <person name="Rayko M."/>
        </authorList>
    </citation>
    <scope>NUCLEOTIDE SEQUENCE [LARGE SCALE GENOMIC DNA]</scope>
    <source>
        <strain evidence="2">Kwan_BN1</strain>
    </source>
</reference>
<dbReference type="EMBL" id="VXIV02000302">
    <property type="protein sequence ID" value="KAF6039114.1"/>
    <property type="molecule type" value="Genomic_DNA"/>
</dbReference>